<dbReference type="InterPro" id="IPR029063">
    <property type="entry name" value="SAM-dependent_MTases_sf"/>
</dbReference>
<feature type="domain" description="Type I restriction modification DNA specificity" evidence="5">
    <location>
        <begin position="613"/>
        <end position="775"/>
    </location>
</feature>
<reference evidence="8" key="1">
    <citation type="submission" date="2019-10" db="EMBL/GenBank/DDBJ databases">
        <title>Antimicrobial potential of Antarctic Bacteria.</title>
        <authorList>
            <person name="Benaud N."/>
            <person name="Edwards R.J."/>
            <person name="Ferrari B.C."/>
        </authorList>
    </citation>
    <scope>NUCLEOTIDE SEQUENCE [LARGE SCALE GENOMIC DNA]</scope>
    <source>
        <strain evidence="8">NBH77</strain>
    </source>
</reference>
<comment type="similarity">
    <text evidence="1">Belongs to the type-I restriction system S methylase family.</text>
</comment>
<dbReference type="GO" id="GO:0032259">
    <property type="term" value="P:methylation"/>
    <property type="evidence" value="ECO:0007669"/>
    <property type="project" value="UniProtKB-KW"/>
</dbReference>
<dbReference type="PROSITE" id="PS00092">
    <property type="entry name" value="N6_MTASE"/>
    <property type="match status" value="1"/>
</dbReference>
<feature type="region of interest" description="Disordered" evidence="4">
    <location>
        <begin position="503"/>
        <end position="528"/>
    </location>
</feature>
<evidence type="ECO:0000313" key="8">
    <source>
        <dbReference type="Proteomes" id="UP000515764"/>
    </source>
</evidence>
<evidence type="ECO:0000259" key="5">
    <source>
        <dbReference type="Pfam" id="PF01420"/>
    </source>
</evidence>
<dbReference type="Pfam" id="PF01420">
    <property type="entry name" value="Methylase_S"/>
    <property type="match status" value="1"/>
</dbReference>
<feature type="region of interest" description="Disordered" evidence="4">
    <location>
        <begin position="542"/>
        <end position="562"/>
    </location>
</feature>
<dbReference type="GO" id="GO:0008168">
    <property type="term" value="F:methyltransferase activity"/>
    <property type="evidence" value="ECO:0007669"/>
    <property type="project" value="UniProtKB-KW"/>
</dbReference>
<keyword evidence="7" id="KW-0808">Transferase</keyword>
<keyword evidence="2" id="KW-0680">Restriction system</keyword>
<organism evidence="7 8">
    <name type="scientific">Streptomyces rutgersensis</name>
    <dbReference type="NCBI Taxonomy" id="53451"/>
    <lineage>
        <taxon>Bacteria</taxon>
        <taxon>Bacillati</taxon>
        <taxon>Actinomycetota</taxon>
        <taxon>Actinomycetes</taxon>
        <taxon>Kitasatosporales</taxon>
        <taxon>Streptomycetaceae</taxon>
        <taxon>Streptomyces</taxon>
        <taxon>Streptomyces diastaticus group</taxon>
    </lineage>
</organism>
<dbReference type="Pfam" id="PF02384">
    <property type="entry name" value="N6_Mtase"/>
    <property type="match status" value="1"/>
</dbReference>
<dbReference type="InterPro" id="IPR052916">
    <property type="entry name" value="Type-I_RE_MTase_Subunit"/>
</dbReference>
<keyword evidence="7" id="KW-0489">Methyltransferase</keyword>
<dbReference type="EMBL" id="CP045704">
    <property type="protein sequence ID" value="QNE82644.1"/>
    <property type="molecule type" value="Genomic_DNA"/>
</dbReference>
<dbReference type="SUPFAM" id="SSF116734">
    <property type="entry name" value="DNA methylase specificity domain"/>
    <property type="match status" value="1"/>
</dbReference>
<feature type="compositionally biased region" description="Basic and acidic residues" evidence="4">
    <location>
        <begin position="548"/>
        <end position="562"/>
    </location>
</feature>
<dbReference type="CDD" id="cd16961">
    <property type="entry name" value="RMtype1_S_TRD-CR_like"/>
    <property type="match status" value="1"/>
</dbReference>
<feature type="region of interest" description="Disordered" evidence="4">
    <location>
        <begin position="67"/>
        <end position="119"/>
    </location>
</feature>
<dbReference type="PANTHER" id="PTHR42998:SF1">
    <property type="entry name" value="TYPE I RESTRICTION ENZYME HINDI METHYLASE SUBUNIT"/>
    <property type="match status" value="1"/>
</dbReference>
<evidence type="ECO:0000256" key="3">
    <source>
        <dbReference type="ARBA" id="ARBA00023125"/>
    </source>
</evidence>
<dbReference type="PRINTS" id="PR00507">
    <property type="entry name" value="N12N6MTFRASE"/>
</dbReference>
<feature type="domain" description="DNA methylase adenine-specific" evidence="6">
    <location>
        <begin position="234"/>
        <end position="551"/>
    </location>
</feature>
<keyword evidence="3" id="KW-0238">DNA-binding</keyword>
<dbReference type="RefSeq" id="WP_185393309.1">
    <property type="nucleotide sequence ID" value="NZ_CP045704.1"/>
</dbReference>
<sequence>MVRPKTSHDPLIGRARFATLAGVSRSTVTAWERQESGFPTARRSNGQDYFLWSETVDWLDRRPVPPGRLAAGEPVGTTYGDRARKKAGGDRLPSGTAEGLPSVTGASYRVPTGVDDEPLPENRQIVTELMGRLVDRVRGAAGVLDYLNLLLCLHYLRGAAPSRFGALATRARALRTLDEAAQLLRDIGRAADEDLRGRGIHSSMQEALGRLEPRTARDLRGVVDAMSRLTEGVFGLILDEYEHQAALGSGEFFTPRPVVRLMTRLVCSEFGPGEPESVYDPHARDGGFLIEASAYCAVDDEGPARGRVPRTYGETRRADTWRLATMNLLLHGVSPSLHLTRTVPWQGDSERNSPRAFDIVLTNPPFNMSDPGRGERHEGQWTYGAPPVDNDNFAWVQHCLATLSRRGRAGIIMPNKAGNSGHKADRVIRGNLVERGCVESVIALPAQLFTGTAVPVSVWVLRHPDDRCDSTLFLDARHMGVKSGSRRLLSAADVDILVDAYQTYRRPEEDPEENSPSAGAGGGGRRVPGAVVSREELRSSDYSLNPLDHVEHRGGGGDGSRHEWESAWKELCDAEGDLSTVQGTVGRQAFLQGPGGRPPWPGRPARTADLASLCEIQAGPSYTKLGKAQRSVDGVVPVVFPRHLKERRVSDEADERVMGETARRLSHFGLRINDIVCVRSGAITQPALVREHQDGWLMSPNVIRLRVTTRHAGRVLPEYLFHYLCLEESVAWMRDRAAATAAPSLRSESLGALRIPLPDLAEQQEVVAALESLDALDRAHQSVAASARRARTALSGVLLGPHTHPRA</sequence>
<gene>
    <name evidence="7" type="ORF">F0345_17230</name>
</gene>
<evidence type="ECO:0000256" key="4">
    <source>
        <dbReference type="SAM" id="MobiDB-lite"/>
    </source>
</evidence>
<dbReference type="Gene3D" id="3.40.50.150">
    <property type="entry name" value="Vaccinia Virus protein VP39"/>
    <property type="match status" value="1"/>
</dbReference>
<evidence type="ECO:0000256" key="1">
    <source>
        <dbReference type="ARBA" id="ARBA00010923"/>
    </source>
</evidence>
<dbReference type="InterPro" id="IPR044946">
    <property type="entry name" value="Restrct_endonuc_typeI_TRD_sf"/>
</dbReference>
<dbReference type="Gene3D" id="3.90.220.20">
    <property type="entry name" value="DNA methylase specificity domains"/>
    <property type="match status" value="1"/>
</dbReference>
<dbReference type="InterPro" id="IPR003356">
    <property type="entry name" value="DNA_methylase_A-5"/>
</dbReference>
<dbReference type="Proteomes" id="UP000515764">
    <property type="component" value="Chromosome"/>
</dbReference>
<dbReference type="InterPro" id="IPR000055">
    <property type="entry name" value="Restrct_endonuc_typeI_TRD"/>
</dbReference>
<dbReference type="SUPFAM" id="SSF53335">
    <property type="entry name" value="S-adenosyl-L-methionine-dependent methyltransferases"/>
    <property type="match status" value="1"/>
</dbReference>
<accession>A0ABX6RSD7</accession>
<dbReference type="InterPro" id="IPR002052">
    <property type="entry name" value="DNA_methylase_N6_adenine_CS"/>
</dbReference>
<dbReference type="PANTHER" id="PTHR42998">
    <property type="entry name" value="TYPE I RESTRICTION ENZYME HINDVIIP M PROTEIN-RELATED"/>
    <property type="match status" value="1"/>
</dbReference>
<evidence type="ECO:0000256" key="2">
    <source>
        <dbReference type="ARBA" id="ARBA00022747"/>
    </source>
</evidence>
<protein>
    <submittedName>
        <fullName evidence="7">N-6 DNA methylase</fullName>
    </submittedName>
</protein>
<name>A0ABX6RSD7_9ACTN</name>
<proteinExistence type="inferred from homology"/>
<evidence type="ECO:0000259" key="6">
    <source>
        <dbReference type="Pfam" id="PF02384"/>
    </source>
</evidence>
<evidence type="ECO:0000313" key="7">
    <source>
        <dbReference type="EMBL" id="QNE82644.1"/>
    </source>
</evidence>
<keyword evidence="8" id="KW-1185">Reference proteome</keyword>